<keyword evidence="1" id="KW-0479">Metal-binding</keyword>
<keyword evidence="3" id="KW-0411">Iron-sulfur</keyword>
<accession>A0AA41ULX5</accession>
<dbReference type="PANTHER" id="PTHR43122">
    <property type="entry name" value="FERREDOXIN SUBUNIT OF PYRUVATE:FLAVODOXIN OXIDOREDUCTASE-RELATED"/>
    <property type="match status" value="1"/>
</dbReference>
<dbReference type="Proteomes" id="UP001165427">
    <property type="component" value="Unassembled WGS sequence"/>
</dbReference>
<evidence type="ECO:0000313" key="5">
    <source>
        <dbReference type="EMBL" id="MCJ8502857.1"/>
    </source>
</evidence>
<dbReference type="GO" id="GO:0046872">
    <property type="term" value="F:metal ion binding"/>
    <property type="evidence" value="ECO:0007669"/>
    <property type="project" value="UniProtKB-KW"/>
</dbReference>
<evidence type="ECO:0000256" key="2">
    <source>
        <dbReference type="ARBA" id="ARBA00023004"/>
    </source>
</evidence>
<evidence type="ECO:0000259" key="4">
    <source>
        <dbReference type="PROSITE" id="PS51379"/>
    </source>
</evidence>
<reference evidence="5" key="1">
    <citation type="submission" date="2022-04" db="EMBL/GenBank/DDBJ databases">
        <title>Desulfatitalea alkaliphila sp. nov., a novel anaerobic sulfate-reducing bacterium isolated from terrestrial mud volcano, Taman Peninsula, Russia.</title>
        <authorList>
            <person name="Khomyakova M.A."/>
            <person name="Merkel A.Y."/>
            <person name="Slobodkin A.I."/>
        </authorList>
    </citation>
    <scope>NUCLEOTIDE SEQUENCE</scope>
    <source>
        <strain evidence="5">M08but</strain>
    </source>
</reference>
<organism evidence="5 6">
    <name type="scientific">Desulfatitalea alkaliphila</name>
    <dbReference type="NCBI Taxonomy" id="2929485"/>
    <lineage>
        <taxon>Bacteria</taxon>
        <taxon>Pseudomonadati</taxon>
        <taxon>Thermodesulfobacteriota</taxon>
        <taxon>Desulfobacteria</taxon>
        <taxon>Desulfobacterales</taxon>
        <taxon>Desulfosarcinaceae</taxon>
        <taxon>Desulfatitalea</taxon>
    </lineage>
</organism>
<dbReference type="GO" id="GO:0051536">
    <property type="term" value="F:iron-sulfur cluster binding"/>
    <property type="evidence" value="ECO:0007669"/>
    <property type="project" value="UniProtKB-KW"/>
</dbReference>
<dbReference type="PROSITE" id="PS51379">
    <property type="entry name" value="4FE4S_FER_2"/>
    <property type="match status" value="2"/>
</dbReference>
<dbReference type="InterPro" id="IPR017900">
    <property type="entry name" value="4Fe4S_Fe_S_CS"/>
</dbReference>
<comment type="caution">
    <text evidence="5">The sequence shown here is derived from an EMBL/GenBank/DDBJ whole genome shotgun (WGS) entry which is preliminary data.</text>
</comment>
<dbReference type="InterPro" id="IPR017896">
    <property type="entry name" value="4Fe4S_Fe-S-bd"/>
</dbReference>
<keyword evidence="2" id="KW-0408">Iron</keyword>
<dbReference type="RefSeq" id="WP_246914314.1">
    <property type="nucleotide sequence ID" value="NZ_JALJRB010000035.1"/>
</dbReference>
<proteinExistence type="predicted"/>
<dbReference type="Pfam" id="PF12838">
    <property type="entry name" value="Fer4_7"/>
    <property type="match status" value="1"/>
</dbReference>
<gene>
    <name evidence="5" type="ORF">MRX98_19940</name>
</gene>
<dbReference type="Gene3D" id="3.30.70.20">
    <property type="match status" value="1"/>
</dbReference>
<keyword evidence="6" id="KW-1185">Reference proteome</keyword>
<sequence length="69" mass="7795">MAKRKLKEHHIQREWCKGCGICVAFCPKNVLEMDSSDKAVAVRLEDCIACEMCALRCPDLAIRVVVEKC</sequence>
<feature type="domain" description="4Fe-4S ferredoxin-type" evidence="4">
    <location>
        <begin position="7"/>
        <end position="36"/>
    </location>
</feature>
<dbReference type="SUPFAM" id="SSF54862">
    <property type="entry name" value="4Fe-4S ferredoxins"/>
    <property type="match status" value="1"/>
</dbReference>
<protein>
    <submittedName>
        <fullName evidence="5">4Fe-4S binding protein</fullName>
    </submittedName>
</protein>
<feature type="domain" description="4Fe-4S ferredoxin-type" evidence="4">
    <location>
        <begin position="38"/>
        <end position="67"/>
    </location>
</feature>
<dbReference type="EMBL" id="JALJRB010000035">
    <property type="protein sequence ID" value="MCJ8502857.1"/>
    <property type="molecule type" value="Genomic_DNA"/>
</dbReference>
<evidence type="ECO:0000256" key="3">
    <source>
        <dbReference type="ARBA" id="ARBA00023014"/>
    </source>
</evidence>
<dbReference type="PROSITE" id="PS00198">
    <property type="entry name" value="4FE4S_FER_1"/>
    <property type="match status" value="2"/>
</dbReference>
<name>A0AA41ULX5_9BACT</name>
<dbReference type="PANTHER" id="PTHR43122:SF1">
    <property type="entry name" value="IRON-SULFUR-BINDING PROTEIN"/>
    <property type="match status" value="1"/>
</dbReference>
<evidence type="ECO:0000313" key="6">
    <source>
        <dbReference type="Proteomes" id="UP001165427"/>
    </source>
</evidence>
<evidence type="ECO:0000256" key="1">
    <source>
        <dbReference type="ARBA" id="ARBA00022723"/>
    </source>
</evidence>
<dbReference type="AlphaFoldDB" id="A0AA41ULX5"/>